<dbReference type="STRING" id="56689.GCA_001291445_04961"/>
<dbReference type="Gene3D" id="3.40.50.720">
    <property type="entry name" value="NAD(P)-binding Rossmann-like Domain"/>
    <property type="match status" value="1"/>
</dbReference>
<gene>
    <name evidence="2" type="ORF">A5630_07155</name>
</gene>
<dbReference type="EMBL" id="LZLC01000249">
    <property type="protein sequence ID" value="OBJ36450.1"/>
    <property type="molecule type" value="Genomic_DNA"/>
</dbReference>
<dbReference type="OrthoDB" id="4426339at2"/>
<evidence type="ECO:0000313" key="3">
    <source>
        <dbReference type="Proteomes" id="UP000093898"/>
    </source>
</evidence>
<dbReference type="InterPro" id="IPR022291">
    <property type="entry name" value="Bacteriocin_synth_cyclodeHase"/>
</dbReference>
<dbReference type="NCBIfam" id="TIGR03882">
    <property type="entry name" value="cyclo_dehyd_2"/>
    <property type="match status" value="1"/>
</dbReference>
<name>A0A1A3GKV8_MYCMU</name>
<protein>
    <submittedName>
        <fullName evidence="2">Cyclodehydratase</fullName>
    </submittedName>
</protein>
<dbReference type="AlphaFoldDB" id="A0A1A3GKV8"/>
<evidence type="ECO:0000256" key="1">
    <source>
        <dbReference type="SAM" id="MobiDB-lite"/>
    </source>
</evidence>
<dbReference type="Proteomes" id="UP000093898">
    <property type="component" value="Unassembled WGS sequence"/>
</dbReference>
<organism evidence="2 3">
    <name type="scientific">Mycolicibacterium mucogenicum</name>
    <name type="common">Mycobacterium mucogenicum</name>
    <dbReference type="NCBI Taxonomy" id="56689"/>
    <lineage>
        <taxon>Bacteria</taxon>
        <taxon>Bacillati</taxon>
        <taxon>Actinomycetota</taxon>
        <taxon>Actinomycetes</taxon>
        <taxon>Mycobacteriales</taxon>
        <taxon>Mycobacteriaceae</taxon>
        <taxon>Mycolicibacterium</taxon>
    </lineage>
</organism>
<comment type="caution">
    <text evidence="2">The sequence shown here is derived from an EMBL/GenBank/DDBJ whole genome shotgun (WGS) entry which is preliminary data.</text>
</comment>
<proteinExistence type="predicted"/>
<feature type="region of interest" description="Disordered" evidence="1">
    <location>
        <begin position="1"/>
        <end position="20"/>
    </location>
</feature>
<reference evidence="2 3" key="1">
    <citation type="submission" date="2016-06" db="EMBL/GenBank/DDBJ databases">
        <authorList>
            <person name="Kjaerup R.B."/>
            <person name="Dalgaard T.S."/>
            <person name="Juul-Madsen H.R."/>
        </authorList>
    </citation>
    <scope>NUCLEOTIDE SEQUENCE [LARGE SCALE GENOMIC DNA]</scope>
    <source>
        <strain evidence="2 3">1127319.6</strain>
    </source>
</reference>
<evidence type="ECO:0000313" key="2">
    <source>
        <dbReference type="EMBL" id="OBJ36450.1"/>
    </source>
</evidence>
<accession>A0A1A3GKV8</accession>
<dbReference type="RefSeq" id="WP_064985990.1">
    <property type="nucleotide sequence ID" value="NZ_LZLC01000249.1"/>
</dbReference>
<sequence>MITSRQTLNPAMPVLQRPDGTVQLGWDPRRAIGIRPPDGLTVGDLADLLRGMQSGVDAESSQALALAAGLTDVDGWTGLVDALNSAGLLQTAPDSGRRPVSVRIHGSGPLSDLLAGALNCSGTRVRTSRFGHVAVTRDAADLVVLSDFLVADRRLVRDLHRAGVPHLPVRIRDGTGLIGPLVLPGATSCLNCADLHRSDRDASWPVLAAQLEGTVGSADRATVLATAAVALNQVDRVIDAIRGGGSRAEPPPTLDATLEFDIGSRTTVVRRWSRHPLCDWCDRLS</sequence>